<dbReference type="PANTHER" id="PTHR30477">
    <property type="entry name" value="ABC-TRANSPORTER METAL-BINDING PROTEIN"/>
    <property type="match status" value="1"/>
</dbReference>
<feature type="transmembrane region" description="Helical" evidence="7">
    <location>
        <begin position="131"/>
        <end position="148"/>
    </location>
</feature>
<dbReference type="Gene3D" id="1.10.3470.10">
    <property type="entry name" value="ABC transporter involved in vitamin B12 uptake, BtuC"/>
    <property type="match status" value="1"/>
</dbReference>
<name>A0ABV6J662_9BACL</name>
<dbReference type="SUPFAM" id="SSF81345">
    <property type="entry name" value="ABC transporter involved in vitamin B12 uptake, BtuC"/>
    <property type="match status" value="1"/>
</dbReference>
<feature type="transmembrane region" description="Helical" evidence="7">
    <location>
        <begin position="91"/>
        <end position="111"/>
    </location>
</feature>
<dbReference type="Proteomes" id="UP001589818">
    <property type="component" value="Unassembled WGS sequence"/>
</dbReference>
<keyword evidence="3 6" id="KW-0812">Transmembrane</keyword>
<sequence>MEMLHYDFMQRAFFAGGLIALVASVLGVYLMLRRQAMMADMLSHVSLAGVAGGAYLQLNPSLTGFAIAITGAIAVEYVRRSYKTYSEISTAIIMIGGLSSAVVLMSLNQGMNKSFSSYLFGSIVAVNQTELSLMIAVALIGASFFILFRRPLYQIAFDEETAATNGIPVKWVSLIFSVITGMIAAAAMPIVGVLLVSSLIVLPASLAIRVSSSFTSALYIAMGIGLIGVFSGLTASYELSTPPGGTIAVVLLILLVAGIAVKKLMLKVGKLRSKNSTSKVDNMSTAFPRFTMNSSIQTTGGKENENLV</sequence>
<comment type="subcellular location">
    <subcellularLocation>
        <location evidence="6">Cell membrane</location>
        <topology evidence="6">Multi-pass membrane protein</topology>
    </subcellularLocation>
    <subcellularLocation>
        <location evidence="1">Membrane</location>
        <topology evidence="1">Multi-pass membrane protein</topology>
    </subcellularLocation>
</comment>
<dbReference type="EMBL" id="JBHLVF010000010">
    <property type="protein sequence ID" value="MFC0391374.1"/>
    <property type="molecule type" value="Genomic_DNA"/>
</dbReference>
<evidence type="ECO:0000313" key="8">
    <source>
        <dbReference type="EMBL" id="MFC0391374.1"/>
    </source>
</evidence>
<comment type="caution">
    <text evidence="8">The sequence shown here is derived from an EMBL/GenBank/DDBJ whole genome shotgun (WGS) entry which is preliminary data.</text>
</comment>
<reference evidence="8 9" key="1">
    <citation type="submission" date="2024-09" db="EMBL/GenBank/DDBJ databases">
        <authorList>
            <person name="Sun Q."/>
            <person name="Mori K."/>
        </authorList>
    </citation>
    <scope>NUCLEOTIDE SEQUENCE [LARGE SCALE GENOMIC DNA]</scope>
    <source>
        <strain evidence="8 9">CCM 4839</strain>
    </source>
</reference>
<evidence type="ECO:0000256" key="7">
    <source>
        <dbReference type="SAM" id="Phobius"/>
    </source>
</evidence>
<keyword evidence="9" id="KW-1185">Reference proteome</keyword>
<feature type="transmembrane region" description="Helical" evidence="7">
    <location>
        <begin position="217"/>
        <end position="237"/>
    </location>
</feature>
<feature type="transmembrane region" description="Helical" evidence="7">
    <location>
        <begin position="169"/>
        <end position="187"/>
    </location>
</feature>
<dbReference type="PANTHER" id="PTHR30477:SF0">
    <property type="entry name" value="METAL TRANSPORT SYSTEM MEMBRANE PROTEIN TM_0125-RELATED"/>
    <property type="match status" value="1"/>
</dbReference>
<evidence type="ECO:0000256" key="3">
    <source>
        <dbReference type="ARBA" id="ARBA00022692"/>
    </source>
</evidence>
<evidence type="ECO:0000256" key="1">
    <source>
        <dbReference type="ARBA" id="ARBA00004141"/>
    </source>
</evidence>
<dbReference type="Pfam" id="PF00950">
    <property type="entry name" value="ABC-3"/>
    <property type="match status" value="1"/>
</dbReference>
<dbReference type="RefSeq" id="WP_204817995.1">
    <property type="nucleotide sequence ID" value="NZ_JANHOF010000004.1"/>
</dbReference>
<feature type="transmembrane region" description="Helical" evidence="7">
    <location>
        <begin position="12"/>
        <end position="32"/>
    </location>
</feature>
<accession>A0ABV6J662</accession>
<dbReference type="InterPro" id="IPR037294">
    <property type="entry name" value="ABC_BtuC-like"/>
</dbReference>
<dbReference type="CDD" id="cd06550">
    <property type="entry name" value="TM_ABC_iron-siderophores_like"/>
    <property type="match status" value="1"/>
</dbReference>
<evidence type="ECO:0000256" key="4">
    <source>
        <dbReference type="ARBA" id="ARBA00022989"/>
    </source>
</evidence>
<dbReference type="InterPro" id="IPR001626">
    <property type="entry name" value="ABC_TroCD"/>
</dbReference>
<comment type="similarity">
    <text evidence="2 6">Belongs to the ABC-3 integral membrane protein family.</text>
</comment>
<keyword evidence="4 7" id="KW-1133">Transmembrane helix</keyword>
<evidence type="ECO:0000256" key="6">
    <source>
        <dbReference type="RuleBase" id="RU003943"/>
    </source>
</evidence>
<keyword evidence="5 7" id="KW-0472">Membrane</keyword>
<evidence type="ECO:0000256" key="5">
    <source>
        <dbReference type="ARBA" id="ARBA00023136"/>
    </source>
</evidence>
<feature type="transmembrane region" description="Helical" evidence="7">
    <location>
        <begin position="243"/>
        <end position="261"/>
    </location>
</feature>
<evidence type="ECO:0000256" key="2">
    <source>
        <dbReference type="ARBA" id="ARBA00008034"/>
    </source>
</evidence>
<evidence type="ECO:0000313" key="9">
    <source>
        <dbReference type="Proteomes" id="UP001589818"/>
    </source>
</evidence>
<organism evidence="8 9">
    <name type="scientific">Paenibacillus mendelii</name>
    <dbReference type="NCBI Taxonomy" id="206163"/>
    <lineage>
        <taxon>Bacteria</taxon>
        <taxon>Bacillati</taxon>
        <taxon>Bacillota</taxon>
        <taxon>Bacilli</taxon>
        <taxon>Bacillales</taxon>
        <taxon>Paenibacillaceae</taxon>
        <taxon>Paenibacillus</taxon>
    </lineage>
</organism>
<proteinExistence type="inferred from homology"/>
<keyword evidence="6" id="KW-0813">Transport</keyword>
<gene>
    <name evidence="8" type="ORF">ACFFJ8_08305</name>
</gene>
<protein>
    <submittedName>
        <fullName evidence="8">Metal ABC transporter permease</fullName>
    </submittedName>
</protein>